<gene>
    <name evidence="1" type="ORF">C7373_101117</name>
</gene>
<dbReference type="EMBL" id="QEKK01000001">
    <property type="protein sequence ID" value="PVY59603.1"/>
    <property type="molecule type" value="Genomic_DNA"/>
</dbReference>
<organism evidence="1 2">
    <name type="scientific">Intestinimonas butyriciproducens</name>
    <dbReference type="NCBI Taxonomy" id="1297617"/>
    <lineage>
        <taxon>Bacteria</taxon>
        <taxon>Bacillati</taxon>
        <taxon>Bacillota</taxon>
        <taxon>Clostridia</taxon>
        <taxon>Eubacteriales</taxon>
        <taxon>Intestinimonas</taxon>
    </lineage>
</organism>
<reference evidence="1 2" key="1">
    <citation type="submission" date="2018-04" db="EMBL/GenBank/DDBJ databases">
        <title>Genomic Encyclopedia of Type Strains, Phase IV (KMG-IV): sequencing the most valuable type-strain genomes for metagenomic binning, comparative biology and taxonomic classification.</title>
        <authorList>
            <person name="Goeker M."/>
        </authorList>
    </citation>
    <scope>NUCLEOTIDE SEQUENCE [LARGE SCALE GENOMIC DNA]</scope>
    <source>
        <strain evidence="1 2">DSM 26588</strain>
    </source>
</reference>
<comment type="caution">
    <text evidence="1">The sequence shown here is derived from an EMBL/GenBank/DDBJ whole genome shotgun (WGS) entry which is preliminary data.</text>
</comment>
<evidence type="ECO:0000313" key="2">
    <source>
        <dbReference type="Proteomes" id="UP000245778"/>
    </source>
</evidence>
<evidence type="ECO:0008006" key="3">
    <source>
        <dbReference type="Google" id="ProtNLM"/>
    </source>
</evidence>
<evidence type="ECO:0000313" key="1">
    <source>
        <dbReference type="EMBL" id="PVY59603.1"/>
    </source>
</evidence>
<proteinExistence type="predicted"/>
<dbReference type="AlphaFoldDB" id="A0A2U1CFB1"/>
<protein>
    <recommendedName>
        <fullName evidence="3">Phage protein</fullName>
    </recommendedName>
</protein>
<dbReference type="RefSeq" id="WP_243647714.1">
    <property type="nucleotide sequence ID" value="NZ_CP011524.1"/>
</dbReference>
<name>A0A2U1CFB1_9FIRM</name>
<dbReference type="GeneID" id="93228145"/>
<accession>A0A2U1CFB1</accession>
<sequence>MKHIAATSSRAPGDMTNGTFKAIASPSLMGTAALPRGGGVQVVINGQWDMIIAFPPCTYTTNAGAKHLFRHHHLNVERYYKGMCGKALFEAIRHAECEKIAIENPTPSKIFEYPPPTQAIQPFQFGHKWSKKTLLWLYGLPELIPTNIVIPECNCHEAGTWFMKGGKDRQANRSKLCKGFAEAMASQWAGDCRTNSE</sequence>
<dbReference type="Proteomes" id="UP000245778">
    <property type="component" value="Unassembled WGS sequence"/>
</dbReference>